<dbReference type="Proteomes" id="UP000029981">
    <property type="component" value="Chromosome 7"/>
</dbReference>
<dbReference type="OMA" id="LHQNMQK"/>
<reference evidence="4 5" key="4">
    <citation type="journal article" date="2011" name="BMC Genomics">
        <title>RNA-Seq improves annotation of protein-coding genes in the cucumber genome.</title>
        <authorList>
            <person name="Li Z."/>
            <person name="Zhang Z."/>
            <person name="Yan P."/>
            <person name="Huang S."/>
            <person name="Fei Z."/>
            <person name="Lin K."/>
        </authorList>
    </citation>
    <scope>NUCLEOTIDE SEQUENCE [LARGE SCALE GENOMIC DNA]</scope>
    <source>
        <strain evidence="5">cv. 9930</strain>
    </source>
</reference>
<evidence type="ECO:0000256" key="1">
    <source>
        <dbReference type="SAM" id="MobiDB-lite"/>
    </source>
</evidence>
<dbReference type="InterPro" id="IPR012340">
    <property type="entry name" value="NA-bd_OB-fold"/>
</dbReference>
<keyword evidence="5" id="KW-1185">Reference proteome</keyword>
<feature type="region of interest" description="Disordered" evidence="1">
    <location>
        <begin position="160"/>
        <end position="183"/>
    </location>
</feature>
<reference evidence="4 5" key="2">
    <citation type="journal article" date="2009" name="PLoS ONE">
        <title>An integrated genetic and cytogenetic map of the cucumber genome.</title>
        <authorList>
            <person name="Ren Y."/>
            <person name="Zhang Z."/>
            <person name="Liu J."/>
            <person name="Staub J.E."/>
            <person name="Han Y."/>
            <person name="Cheng Z."/>
            <person name="Li X."/>
            <person name="Lu J."/>
            <person name="Miao H."/>
            <person name="Kang H."/>
            <person name="Xie B."/>
            <person name="Gu X."/>
            <person name="Wang X."/>
            <person name="Du Y."/>
            <person name="Jin W."/>
            <person name="Huang S."/>
        </authorList>
    </citation>
    <scope>NUCLEOTIDE SEQUENCE [LARGE SCALE GENOMIC DNA]</scope>
    <source>
        <strain evidence="5">cv. 9930</strain>
    </source>
</reference>
<dbReference type="InterPro" id="IPR010341">
    <property type="entry name" value="DUF936_pln"/>
</dbReference>
<dbReference type="STRING" id="3659.A0A0A0K9X0"/>
<feature type="domain" description="DUF936" evidence="2">
    <location>
        <begin position="4"/>
        <end position="129"/>
    </location>
</feature>
<dbReference type="Pfam" id="PF21647">
    <property type="entry name" value="DUF6857"/>
    <property type="match status" value="1"/>
</dbReference>
<evidence type="ECO:0000259" key="3">
    <source>
        <dbReference type="Pfam" id="PF21647"/>
    </source>
</evidence>
<dbReference type="InterPro" id="IPR049172">
    <property type="entry name" value="DUF6857_pln"/>
</dbReference>
<evidence type="ECO:0008006" key="6">
    <source>
        <dbReference type="Google" id="ProtNLM"/>
    </source>
</evidence>
<accession>A0A0A0K9X0</accession>
<dbReference type="OrthoDB" id="1888344at2759"/>
<sequence>MASLTPGVLSKLIENAGNKNFKVTGQHRSPLLQVLEIVPSLPGAGDDDQNDPFRTRGFFLKLSDSLHSAYASISDDDLDLIYSDKIQLGQFVHVSRFDPAGSGSRVPVLRGLKPVSRRKPCVGNPTDLVSSDALPISRAAVLPRRRLSLDSARRGWDRGFSPPASAVKAAGSPPGRASSEVGSAKALKFSPLKTKDQSSLVPKLTSTVKRKDVKSPAEIRPVPVAVDLRSVSEKNIAWRSLPSTVAVAGKKAVRGRNLAFMAAVDALEETAAIETLLHSMRLFGELCETSKQVCSGKLADQFLQLYKRIQEAHSTLNSLLNKMPSPNPNLHNNSNAISWIQAAIATNLSSFDLFESKDHKLETLSQNKQLCIVIDYATNKLNLENRSPKLVPANRKSCPSNSSAKLSHSSKKEDWCKRNGLKEAAELANKLLLVSRRWFMKYLEDLLGNDFGLRVKEESTDIAYLLRQLKKVNEWMNEFIESKVEIDDKMEQLRKKLYKFLLTHVDVATRSR</sequence>
<evidence type="ECO:0000259" key="2">
    <source>
        <dbReference type="Pfam" id="PF06075"/>
    </source>
</evidence>
<proteinExistence type="predicted"/>
<feature type="domain" description="DUF6857" evidence="3">
    <location>
        <begin position="229"/>
        <end position="509"/>
    </location>
</feature>
<reference evidence="4 5" key="3">
    <citation type="journal article" date="2010" name="BMC Genomics">
        <title>Transcriptome sequencing and comparative analysis of cucumber flowers with different sex types.</title>
        <authorList>
            <person name="Guo S."/>
            <person name="Zheng Y."/>
            <person name="Joung J.G."/>
            <person name="Liu S."/>
            <person name="Zhang Z."/>
            <person name="Crasta O.R."/>
            <person name="Sobral B.W."/>
            <person name="Xu Y."/>
            <person name="Huang S."/>
            <person name="Fei Z."/>
        </authorList>
    </citation>
    <scope>NUCLEOTIDE SEQUENCE [LARGE SCALE GENOMIC DNA]</scope>
    <source>
        <strain evidence="5">cv. 9930</strain>
    </source>
</reference>
<dbReference type="Gramene" id="KGN45182">
    <property type="protein sequence ID" value="KGN45182"/>
    <property type="gene ID" value="Csa_7G430170"/>
</dbReference>
<organism evidence="4 5">
    <name type="scientific">Cucumis sativus</name>
    <name type="common">Cucumber</name>
    <dbReference type="NCBI Taxonomy" id="3659"/>
    <lineage>
        <taxon>Eukaryota</taxon>
        <taxon>Viridiplantae</taxon>
        <taxon>Streptophyta</taxon>
        <taxon>Embryophyta</taxon>
        <taxon>Tracheophyta</taxon>
        <taxon>Spermatophyta</taxon>
        <taxon>Magnoliopsida</taxon>
        <taxon>eudicotyledons</taxon>
        <taxon>Gunneridae</taxon>
        <taxon>Pentapetalae</taxon>
        <taxon>rosids</taxon>
        <taxon>fabids</taxon>
        <taxon>Cucurbitales</taxon>
        <taxon>Cucurbitaceae</taxon>
        <taxon>Benincaseae</taxon>
        <taxon>Cucumis</taxon>
    </lineage>
</organism>
<dbReference type="AlphaFoldDB" id="A0A0A0K9X0"/>
<dbReference type="InterPro" id="IPR048297">
    <property type="entry name" value="DUF936_dom_pln"/>
</dbReference>
<evidence type="ECO:0000313" key="5">
    <source>
        <dbReference type="Proteomes" id="UP000029981"/>
    </source>
</evidence>
<dbReference type="EMBL" id="CM002928">
    <property type="protein sequence ID" value="KGN45182.1"/>
    <property type="molecule type" value="Genomic_DNA"/>
</dbReference>
<dbReference type="PANTHER" id="PTHR31928:SF7">
    <property type="entry name" value="FACTOR 1-DELTA, PUTATIVE (DUF936)-RELATED"/>
    <property type="match status" value="1"/>
</dbReference>
<evidence type="ECO:0000313" key="4">
    <source>
        <dbReference type="EMBL" id="KGN45182.1"/>
    </source>
</evidence>
<dbReference type="PANTHER" id="PTHR31928">
    <property type="entry name" value="EXPRESSED PROTEIN"/>
    <property type="match status" value="1"/>
</dbReference>
<name>A0A0A0K9X0_CUCSA</name>
<dbReference type="eggNOG" id="ENOG502QUS9">
    <property type="taxonomic scope" value="Eukaryota"/>
</dbReference>
<dbReference type="KEGG" id="csv:101207708"/>
<gene>
    <name evidence="4" type="ORF">Csa_7G430170</name>
</gene>
<reference evidence="4 5" key="1">
    <citation type="journal article" date="2009" name="Nat. Genet.">
        <title>The genome of the cucumber, Cucumis sativus L.</title>
        <authorList>
            <person name="Huang S."/>
            <person name="Li R."/>
            <person name="Zhang Z."/>
            <person name="Li L."/>
            <person name="Gu X."/>
            <person name="Fan W."/>
            <person name="Lucas W.J."/>
            <person name="Wang X."/>
            <person name="Xie B."/>
            <person name="Ni P."/>
            <person name="Ren Y."/>
            <person name="Zhu H."/>
            <person name="Li J."/>
            <person name="Lin K."/>
            <person name="Jin W."/>
            <person name="Fei Z."/>
            <person name="Li G."/>
            <person name="Staub J."/>
            <person name="Kilian A."/>
            <person name="van der Vossen E.A."/>
            <person name="Wu Y."/>
            <person name="Guo J."/>
            <person name="He J."/>
            <person name="Jia Z."/>
            <person name="Ren Y."/>
            <person name="Tian G."/>
            <person name="Lu Y."/>
            <person name="Ruan J."/>
            <person name="Qian W."/>
            <person name="Wang M."/>
            <person name="Huang Q."/>
            <person name="Li B."/>
            <person name="Xuan Z."/>
            <person name="Cao J."/>
            <person name="Asan"/>
            <person name="Wu Z."/>
            <person name="Zhang J."/>
            <person name="Cai Q."/>
            <person name="Bai Y."/>
            <person name="Zhao B."/>
            <person name="Han Y."/>
            <person name="Li Y."/>
            <person name="Li X."/>
            <person name="Wang S."/>
            <person name="Shi Q."/>
            <person name="Liu S."/>
            <person name="Cho W.K."/>
            <person name="Kim J.Y."/>
            <person name="Xu Y."/>
            <person name="Heller-Uszynska K."/>
            <person name="Miao H."/>
            <person name="Cheng Z."/>
            <person name="Zhang S."/>
            <person name="Wu J."/>
            <person name="Yang Y."/>
            <person name="Kang H."/>
            <person name="Li M."/>
            <person name="Liang H."/>
            <person name="Ren X."/>
            <person name="Shi Z."/>
            <person name="Wen M."/>
            <person name="Jian M."/>
            <person name="Yang H."/>
            <person name="Zhang G."/>
            <person name="Yang Z."/>
            <person name="Chen R."/>
            <person name="Liu S."/>
            <person name="Li J."/>
            <person name="Ma L."/>
            <person name="Liu H."/>
            <person name="Zhou Y."/>
            <person name="Zhao J."/>
            <person name="Fang X."/>
            <person name="Li G."/>
            <person name="Fang L."/>
            <person name="Li Y."/>
            <person name="Liu D."/>
            <person name="Zheng H."/>
            <person name="Zhang Y."/>
            <person name="Qin N."/>
            <person name="Li Z."/>
            <person name="Yang G."/>
            <person name="Yang S."/>
            <person name="Bolund L."/>
            <person name="Kristiansen K."/>
            <person name="Zheng H."/>
            <person name="Li S."/>
            <person name="Zhang X."/>
            <person name="Yang H."/>
            <person name="Wang J."/>
            <person name="Sun R."/>
            <person name="Zhang B."/>
            <person name="Jiang S."/>
            <person name="Wang J."/>
            <person name="Du Y."/>
            <person name="Li S."/>
        </authorList>
    </citation>
    <scope>NUCLEOTIDE SEQUENCE [LARGE SCALE GENOMIC DNA]</scope>
    <source>
        <strain evidence="5">cv. 9930</strain>
    </source>
</reference>
<dbReference type="Pfam" id="PF06075">
    <property type="entry name" value="DUF936"/>
    <property type="match status" value="1"/>
</dbReference>
<protein>
    <recommendedName>
        <fullName evidence="6">DUF936 domain-containing protein</fullName>
    </recommendedName>
</protein>
<dbReference type="Gene3D" id="2.40.50.140">
    <property type="entry name" value="Nucleic acid-binding proteins"/>
    <property type="match status" value="1"/>
</dbReference>